<feature type="transmembrane region" description="Helical" evidence="2">
    <location>
        <begin position="635"/>
        <end position="656"/>
    </location>
</feature>
<dbReference type="Proteomes" id="UP001057375">
    <property type="component" value="Unassembled WGS sequence"/>
</dbReference>
<proteinExistence type="predicted"/>
<gene>
    <name evidence="3" type="ORF">ADUPG1_013674</name>
</gene>
<dbReference type="EMBL" id="BQXS01012717">
    <property type="protein sequence ID" value="GKT27203.1"/>
    <property type="molecule type" value="Genomic_DNA"/>
</dbReference>
<feature type="compositionally biased region" description="Low complexity" evidence="1">
    <location>
        <begin position="776"/>
        <end position="785"/>
    </location>
</feature>
<comment type="caution">
    <text evidence="3">The sequence shown here is derived from an EMBL/GenBank/DDBJ whole genome shotgun (WGS) entry which is preliminary data.</text>
</comment>
<keyword evidence="2" id="KW-0472">Membrane</keyword>
<keyword evidence="2" id="KW-1133">Transmembrane helix</keyword>
<feature type="transmembrane region" description="Helical" evidence="2">
    <location>
        <begin position="116"/>
        <end position="139"/>
    </location>
</feature>
<reference evidence="3" key="1">
    <citation type="submission" date="2022-03" db="EMBL/GenBank/DDBJ databases">
        <title>Draft genome sequence of Aduncisulcus paluster, a free-living microaerophilic Fornicata.</title>
        <authorList>
            <person name="Yuyama I."/>
            <person name="Kume K."/>
            <person name="Tamura T."/>
            <person name="Inagaki Y."/>
            <person name="Hashimoto T."/>
        </authorList>
    </citation>
    <scope>NUCLEOTIDE SEQUENCE</scope>
    <source>
        <strain evidence="3">NY0171</strain>
    </source>
</reference>
<keyword evidence="4" id="KW-1185">Reference proteome</keyword>
<evidence type="ECO:0000256" key="1">
    <source>
        <dbReference type="SAM" id="MobiDB-lite"/>
    </source>
</evidence>
<feature type="compositionally biased region" description="Basic residues" evidence="1">
    <location>
        <begin position="805"/>
        <end position="822"/>
    </location>
</feature>
<protein>
    <submittedName>
        <fullName evidence="3">Glycosyl transferase</fullName>
    </submittedName>
</protein>
<dbReference type="GO" id="GO:0016740">
    <property type="term" value="F:transferase activity"/>
    <property type="evidence" value="ECO:0007669"/>
    <property type="project" value="UniProtKB-KW"/>
</dbReference>
<name>A0ABQ5K7B7_9EUKA</name>
<accession>A0ABQ5K7B7</accession>
<evidence type="ECO:0000313" key="4">
    <source>
        <dbReference type="Proteomes" id="UP001057375"/>
    </source>
</evidence>
<sequence length="822" mass="92469">MSDRFLQSSRRKEIDDPYFKSHTYVKEYASTKKGFSEKKSKVTPGGNSIDMMTTPIQDPEEYSPPPFRQIDSKISDEYKQDLFYDAYWQTARLFFERVNLTAQAQQKLLKQNYSAYWTHLTWLFLCGLVVGFLVFYLWLRHLIIPILEFTTYGFFVFFTLEYILAIIALNNAQYPSAPPLPEKILPPGKVGFLIAVGWGTSGLSEEQRVKARDEKLDVLIDTIKAAQKIVPTCDIYIIHNSADPTVVPDDKFESTLCGQCIYCPLQLPGKSVAVLFGSVLLKHLQYSHVVVLDDDTRVPAEMLADFSRPLLAAAYAPTIRAQLEDEETATMGQKLLVGLQDIEYKLSDLQKLAQDQWTSRSSVLAPHGAVNVWRSDVLVKIMKDHNGVFDGEDYQMGKLLRINYPDQRLRVMSSAPVCTVAPSDWGTLFRQRKNSWDLASHQMMCGGLCASQDTAFFWHVLCCSACSERSGMDSGLDKQSMINATQVASQTTAQMVQQVHDSTAAAVEYAAMRGTSPKSLALIAAQTASHATAIYQKESIKVPLLDDTPDNEPGDSGFMDTFLIRIVTLMDIWISIQDYIRFPILSLYIMTAFREKKVNILVSVLFVITFVSQTLLALVLNFVKLRDKPKYRMKSNSLAIFTAIILPFYRFILSFIRVLSLLRFFVKYDAISRSSVPFKQLHLDFPARDPAIFGKVDELEKLGTFEAEQSTITKAASSEMASQLSAHSASVRSRYIPSLSVSTDSCRMSKDISDSASFSRLLHSIHLRSTHMEMDSTSSSSSSSSMENSAILSTMEDVRGAMAQIRKRREKKQLKMGSGKKL</sequence>
<keyword evidence="3" id="KW-0808">Transferase</keyword>
<keyword evidence="2" id="KW-0812">Transmembrane</keyword>
<evidence type="ECO:0000313" key="3">
    <source>
        <dbReference type="EMBL" id="GKT27203.1"/>
    </source>
</evidence>
<feature type="transmembrane region" description="Helical" evidence="2">
    <location>
        <begin position="151"/>
        <end position="169"/>
    </location>
</feature>
<organism evidence="3 4">
    <name type="scientific">Aduncisulcus paluster</name>
    <dbReference type="NCBI Taxonomy" id="2918883"/>
    <lineage>
        <taxon>Eukaryota</taxon>
        <taxon>Metamonada</taxon>
        <taxon>Carpediemonas-like organisms</taxon>
        <taxon>Aduncisulcus</taxon>
    </lineage>
</organism>
<dbReference type="InterPro" id="IPR029044">
    <property type="entry name" value="Nucleotide-diphossugar_trans"/>
</dbReference>
<dbReference type="SUPFAM" id="SSF53448">
    <property type="entry name" value="Nucleotide-diphospho-sugar transferases"/>
    <property type="match status" value="1"/>
</dbReference>
<evidence type="ECO:0000256" key="2">
    <source>
        <dbReference type="SAM" id="Phobius"/>
    </source>
</evidence>
<feature type="region of interest" description="Disordered" evidence="1">
    <location>
        <begin position="769"/>
        <end position="822"/>
    </location>
</feature>
<feature type="transmembrane region" description="Helical" evidence="2">
    <location>
        <begin position="600"/>
        <end position="623"/>
    </location>
</feature>